<dbReference type="GO" id="GO:0004888">
    <property type="term" value="F:transmembrane signaling receptor activity"/>
    <property type="evidence" value="ECO:0007669"/>
    <property type="project" value="TreeGrafter"/>
</dbReference>
<dbReference type="InterPro" id="IPR036179">
    <property type="entry name" value="Ig-like_dom_sf"/>
</dbReference>
<comment type="caution">
    <text evidence="7">The sequence shown here is derived from an EMBL/GenBank/DDBJ whole genome shotgun (WGS) entry which is preliminary data.</text>
</comment>
<feature type="domain" description="Ig-like" evidence="6">
    <location>
        <begin position="21"/>
        <end position="98"/>
    </location>
</feature>
<dbReference type="InterPro" id="IPR050671">
    <property type="entry name" value="CD300_family_receptors"/>
</dbReference>
<feature type="transmembrane region" description="Helical" evidence="4">
    <location>
        <begin position="145"/>
        <end position="166"/>
    </location>
</feature>
<dbReference type="GO" id="GO:0005886">
    <property type="term" value="C:plasma membrane"/>
    <property type="evidence" value="ECO:0007669"/>
    <property type="project" value="TreeGrafter"/>
</dbReference>
<organism evidence="7 8">
    <name type="scientific">Larimichthys crocea</name>
    <name type="common">Large yellow croaker</name>
    <name type="synonym">Pseudosciaena crocea</name>
    <dbReference type="NCBI Taxonomy" id="215358"/>
    <lineage>
        <taxon>Eukaryota</taxon>
        <taxon>Metazoa</taxon>
        <taxon>Chordata</taxon>
        <taxon>Craniata</taxon>
        <taxon>Vertebrata</taxon>
        <taxon>Euteleostomi</taxon>
        <taxon>Actinopterygii</taxon>
        <taxon>Neopterygii</taxon>
        <taxon>Teleostei</taxon>
        <taxon>Neoteleostei</taxon>
        <taxon>Acanthomorphata</taxon>
        <taxon>Eupercaria</taxon>
        <taxon>Sciaenidae</taxon>
        <taxon>Larimichthys</taxon>
    </lineage>
</organism>
<dbReference type="InterPro" id="IPR013106">
    <property type="entry name" value="Ig_V-set"/>
</dbReference>
<evidence type="ECO:0000313" key="7">
    <source>
        <dbReference type="EMBL" id="KAE8280696.1"/>
    </source>
</evidence>
<evidence type="ECO:0000256" key="1">
    <source>
        <dbReference type="ARBA" id="ARBA00004370"/>
    </source>
</evidence>
<evidence type="ECO:0000256" key="3">
    <source>
        <dbReference type="ARBA" id="ARBA00023136"/>
    </source>
</evidence>
<proteinExistence type="predicted"/>
<dbReference type="SMART" id="SM00409">
    <property type="entry name" value="IG"/>
    <property type="match status" value="1"/>
</dbReference>
<dbReference type="Gene3D" id="2.60.40.10">
    <property type="entry name" value="Immunoglobulins"/>
    <property type="match status" value="1"/>
</dbReference>
<dbReference type="InterPro" id="IPR003599">
    <property type="entry name" value="Ig_sub"/>
</dbReference>
<keyword evidence="5" id="KW-0732">Signal</keyword>
<keyword evidence="4" id="KW-1133">Transmembrane helix</keyword>
<feature type="chain" id="PRO_5026095316" description="Ig-like domain-containing protein" evidence="5">
    <location>
        <begin position="20"/>
        <end position="224"/>
    </location>
</feature>
<dbReference type="PANTHER" id="PTHR11860">
    <property type="entry name" value="POLYMERIC-IMMUNOGLOBULIN RECEPTOR"/>
    <property type="match status" value="1"/>
</dbReference>
<dbReference type="InterPro" id="IPR007110">
    <property type="entry name" value="Ig-like_dom"/>
</dbReference>
<evidence type="ECO:0000256" key="5">
    <source>
        <dbReference type="SAM" id="SignalP"/>
    </source>
</evidence>
<keyword evidence="8" id="KW-1185">Reference proteome</keyword>
<evidence type="ECO:0000256" key="2">
    <source>
        <dbReference type="ARBA" id="ARBA00022692"/>
    </source>
</evidence>
<dbReference type="PANTHER" id="PTHR11860:SF87">
    <property type="entry name" value="CMRF35-LIKE MOLECULE 8"/>
    <property type="match status" value="1"/>
</dbReference>
<dbReference type="AlphaFoldDB" id="A0A6G0HNZ1"/>
<dbReference type="Proteomes" id="UP000424527">
    <property type="component" value="Unassembled WGS sequence"/>
</dbReference>
<keyword evidence="2 4" id="KW-0812">Transmembrane</keyword>
<evidence type="ECO:0000259" key="6">
    <source>
        <dbReference type="PROSITE" id="PS50835"/>
    </source>
</evidence>
<dbReference type="EMBL" id="REGW02000021">
    <property type="protein sequence ID" value="KAE8280696.1"/>
    <property type="molecule type" value="Genomic_DNA"/>
</dbReference>
<keyword evidence="3 4" id="KW-0472">Membrane</keyword>
<dbReference type="Pfam" id="PF07686">
    <property type="entry name" value="V-set"/>
    <property type="match status" value="1"/>
</dbReference>
<accession>A0A6G0HNZ1</accession>
<dbReference type="InterPro" id="IPR013783">
    <property type="entry name" value="Ig-like_fold"/>
</dbReference>
<dbReference type="SUPFAM" id="SSF48726">
    <property type="entry name" value="Immunoglobulin"/>
    <property type="match status" value="1"/>
</dbReference>
<name>A0A6G0HNZ1_LARCR</name>
<comment type="subcellular location">
    <subcellularLocation>
        <location evidence="1">Membrane</location>
    </subcellularLocation>
</comment>
<feature type="signal peptide" evidence="5">
    <location>
        <begin position="1"/>
        <end position="19"/>
    </location>
</feature>
<gene>
    <name evidence="7" type="ORF">D5F01_LYC21259</name>
</gene>
<dbReference type="PROSITE" id="PS50835">
    <property type="entry name" value="IG_LIKE"/>
    <property type="match status" value="1"/>
</dbReference>
<reference evidence="7 8" key="1">
    <citation type="submission" date="2019-07" db="EMBL/GenBank/DDBJ databases">
        <title>Chromosome genome assembly for large yellow croaker.</title>
        <authorList>
            <person name="Xiao S."/>
        </authorList>
    </citation>
    <scope>NUCLEOTIDE SEQUENCE [LARGE SCALE GENOMIC DNA]</scope>
    <source>
        <strain evidence="7">JMULYC20181020</strain>
        <tissue evidence="7">Muscle</tissue>
    </source>
</reference>
<protein>
    <recommendedName>
        <fullName evidence="6">Ig-like domain-containing protein</fullName>
    </recommendedName>
</protein>
<evidence type="ECO:0000256" key="4">
    <source>
        <dbReference type="SAM" id="Phobius"/>
    </source>
</evidence>
<evidence type="ECO:0000313" key="8">
    <source>
        <dbReference type="Proteomes" id="UP000424527"/>
    </source>
</evidence>
<sequence>MALYLRILLILAALTVTEGTPSLYVDRQEITGFIGEQITIKCHNSNSGEIKWCKLGGSCVTSSGSIDGTRATIDKRNRNVFTVTMSGLRVENSGWYYCAKGDFQMPVHVTVTQKPTTKPLNLMTGFASPTVQHKLQSTPTDLKNIVIPLSLLIVTVMVALFIWFILKKQKQTRETSAATAEAPNTERDVDVVYSVVRVRPKNNAQRQAQANDENVIYSTVAFNS</sequence>